<protein>
    <submittedName>
        <fullName evidence="2">Uncharacterized protein</fullName>
    </submittedName>
</protein>
<dbReference type="PATRIC" id="fig|886882.15.peg.5771"/>
<dbReference type="RefSeq" id="WP_013385979.1">
    <property type="nucleotide sequence ID" value="NC_014628.2"/>
</dbReference>
<accession>E3EL03</accession>
<feature type="signal peptide" evidence="1">
    <location>
        <begin position="1"/>
        <end position="18"/>
    </location>
</feature>
<geneLocation type="plasmid" evidence="2 3">
    <name>pSC2</name>
</geneLocation>
<evidence type="ECO:0000256" key="1">
    <source>
        <dbReference type="SAM" id="SignalP"/>
    </source>
</evidence>
<gene>
    <name evidence="2" type="ORF">PPSC2_27270</name>
</gene>
<organism evidence="2 3">
    <name type="scientific">Paenibacillus polymyxa (strain SC2)</name>
    <name type="common">Bacillus polymyxa</name>
    <dbReference type="NCBI Taxonomy" id="886882"/>
    <lineage>
        <taxon>Bacteria</taxon>
        <taxon>Bacillati</taxon>
        <taxon>Bacillota</taxon>
        <taxon>Bacilli</taxon>
        <taxon>Bacillales</taxon>
        <taxon>Paenibacillaceae</taxon>
        <taxon>Paenibacillus</taxon>
    </lineage>
</organism>
<sequence length="95" mass="10719">MKKQCLVLLSLFVLILLAGCSEDYTIDNAKVVSKSHAADRDTYLITLDKNGSRYSYTVVRSEFDLVNEGALVDVKVKHGFFDFPVEIIPSERHPK</sequence>
<keyword evidence="2" id="KW-0614">Plasmid</keyword>
<dbReference type="KEGG" id="ppm:PPSC2_27270"/>
<name>E3EL03_PAEPS</name>
<dbReference type="HOGENOM" id="CLU_2370209_0_0_9"/>
<dbReference type="EMBL" id="CP002214">
    <property type="protein sequence ID" value="ADO59565.1"/>
    <property type="molecule type" value="Genomic_DNA"/>
</dbReference>
<dbReference type="AlphaFoldDB" id="E3EL03"/>
<evidence type="ECO:0000313" key="2">
    <source>
        <dbReference type="EMBL" id="ADO59565.1"/>
    </source>
</evidence>
<dbReference type="Proteomes" id="UP000006868">
    <property type="component" value="Plasmid pSC2"/>
</dbReference>
<feature type="chain" id="PRO_5038610194" evidence="1">
    <location>
        <begin position="19"/>
        <end position="95"/>
    </location>
</feature>
<evidence type="ECO:0000313" key="3">
    <source>
        <dbReference type="Proteomes" id="UP000006868"/>
    </source>
</evidence>
<keyword evidence="1" id="KW-0732">Signal</keyword>
<proteinExistence type="predicted"/>
<reference evidence="2 3" key="1">
    <citation type="journal article" date="2011" name="J. Bacteriol.">
        <title>Complete genome sequence of Paenibacillus polymyxa SC2, a strain of plant growth-promoting Rhizobacterium with broad-spectrum antimicrobial activity.</title>
        <authorList>
            <person name="Ma M."/>
            <person name="Wang C."/>
            <person name="Ding Y."/>
            <person name="Li L."/>
            <person name="Shen D."/>
            <person name="Jiang X."/>
            <person name="Guan D."/>
            <person name="Cao F."/>
            <person name="Chen H."/>
            <person name="Feng R."/>
            <person name="Wang X."/>
            <person name="Ge Y."/>
            <person name="Yao L."/>
            <person name="Bing X."/>
            <person name="Yang X."/>
            <person name="Li J."/>
            <person name="Du B."/>
        </authorList>
    </citation>
    <scope>NUCLEOTIDE SEQUENCE [LARGE SCALE GENOMIC DNA]</scope>
    <source>
        <strain evidence="2 3">SC2</strain>
        <plasmid evidence="3">pSC2</plasmid>
    </source>
</reference>
<dbReference type="PROSITE" id="PS51257">
    <property type="entry name" value="PROKAR_LIPOPROTEIN"/>
    <property type="match status" value="1"/>
</dbReference>